<dbReference type="GeneID" id="15806101"/>
<evidence type="ECO:0000313" key="3">
    <source>
        <dbReference type="Proteomes" id="UP000031512"/>
    </source>
</evidence>
<dbReference type="eggNOG" id="ENOG502QXEC">
    <property type="taxonomic scope" value="Eukaryota"/>
</dbReference>
<keyword evidence="1" id="KW-0472">Membrane</keyword>
<name>L0AVM2_THEEQ</name>
<dbReference type="AlphaFoldDB" id="L0AVM2"/>
<reference evidence="2 3" key="1">
    <citation type="journal article" date="2012" name="BMC Genomics">
        <title>Comparative genomic analysis and phylogenetic position of Theileria equi.</title>
        <authorList>
            <person name="Kappmeyer L.S."/>
            <person name="Thiagarajan M."/>
            <person name="Herndon D.R."/>
            <person name="Ramsay J.D."/>
            <person name="Caler E."/>
            <person name="Djikeng A."/>
            <person name="Gillespie J.J."/>
            <person name="Lau A.O."/>
            <person name="Roalson E.H."/>
            <person name="Silva J.C."/>
            <person name="Silva M.G."/>
            <person name="Suarez C.E."/>
            <person name="Ueti M.W."/>
            <person name="Nene V.M."/>
            <person name="Mealey R.H."/>
            <person name="Knowles D.P."/>
            <person name="Brayton K.A."/>
        </authorList>
    </citation>
    <scope>NUCLEOTIDE SEQUENCE [LARGE SCALE GENOMIC DNA]</scope>
    <source>
        <strain evidence="2 3">WA</strain>
    </source>
</reference>
<dbReference type="RefSeq" id="XP_004828959.1">
    <property type="nucleotide sequence ID" value="XM_004828902.1"/>
</dbReference>
<keyword evidence="1" id="KW-0812">Transmembrane</keyword>
<dbReference type="EMBL" id="CP001669">
    <property type="protein sequence ID" value="AFZ79293.1"/>
    <property type="molecule type" value="Genomic_DNA"/>
</dbReference>
<dbReference type="Proteomes" id="UP000031512">
    <property type="component" value="Chromosome 1"/>
</dbReference>
<keyword evidence="3" id="KW-1185">Reference proteome</keyword>
<gene>
    <name evidence="2" type="ORF">BEWA_021410</name>
</gene>
<protein>
    <submittedName>
        <fullName evidence="2">Uncharacterized protein</fullName>
    </submittedName>
</protein>
<feature type="transmembrane region" description="Helical" evidence="1">
    <location>
        <begin position="355"/>
        <end position="377"/>
    </location>
</feature>
<dbReference type="VEuPathDB" id="PiroplasmaDB:BEWA_021410"/>
<proteinExistence type="predicted"/>
<dbReference type="OrthoDB" id="361979at2759"/>
<sequence length="437" mass="50019">MPKKVNESDNKLELSITLPYFGVWISKPLSEKCVPAVEVFAHSLRLPGSRPSNSLLTRRFDSFIANNNHRSYLNNYKVSKKTPKHDSEYKISHETTRRSSLYAFGFLKNLFSSNVPGWYVPPIPVGERASVTLRKRGPLQTEEETQMLFHLLGLSEDATIQDVGEAYMNVVDVLPEDLHEGLKHSLEEYLRKHLVTLFEHMEAQMDKGPEAWTEFWNPEKDLLGNPVTQTKEELEKEEKAFLEAIPNIKMDKFLKYWDEQNSRFNRVANAIDLPTLIRFSRNKKEKFLKCLVTMVPVMFAGLFPKFSSLSTAIEALFASKFIYSGNNSHEEEEPDRDAKMNNLQKKTRSTSTKSLVTLAVIFAHSMIGLSVSTLIQLYTNISDFISPQILNTLLINFHIIVSAILYDTSDLPFSEQLRINQEKVSSINDTIGDIKFE</sequence>
<feature type="transmembrane region" description="Helical" evidence="1">
    <location>
        <begin position="389"/>
        <end position="406"/>
    </location>
</feature>
<accession>L0AVM2</accession>
<dbReference type="KEGG" id="beq:BEWA_021410"/>
<keyword evidence="1" id="KW-1133">Transmembrane helix</keyword>
<organism evidence="2 3">
    <name type="scientific">Theileria equi strain WA</name>
    <dbReference type="NCBI Taxonomy" id="1537102"/>
    <lineage>
        <taxon>Eukaryota</taxon>
        <taxon>Sar</taxon>
        <taxon>Alveolata</taxon>
        <taxon>Apicomplexa</taxon>
        <taxon>Aconoidasida</taxon>
        <taxon>Piroplasmida</taxon>
        <taxon>Theileriidae</taxon>
        <taxon>Theileria</taxon>
    </lineage>
</organism>
<evidence type="ECO:0000256" key="1">
    <source>
        <dbReference type="SAM" id="Phobius"/>
    </source>
</evidence>
<evidence type="ECO:0000313" key="2">
    <source>
        <dbReference type="EMBL" id="AFZ79293.1"/>
    </source>
</evidence>
<feature type="transmembrane region" description="Helical" evidence="1">
    <location>
        <begin position="287"/>
        <end position="306"/>
    </location>
</feature>